<dbReference type="Proteomes" id="UP000595897">
    <property type="component" value="Chromosome"/>
</dbReference>
<accession>A0A7R7EK19</accession>
<organism evidence="1 2">
    <name type="scientific">Anaeromicropila herbilytica</name>
    <dbReference type="NCBI Taxonomy" id="2785025"/>
    <lineage>
        <taxon>Bacteria</taxon>
        <taxon>Bacillati</taxon>
        <taxon>Bacillota</taxon>
        <taxon>Clostridia</taxon>
        <taxon>Lachnospirales</taxon>
        <taxon>Lachnospiraceae</taxon>
        <taxon>Anaeromicropila</taxon>
    </lineage>
</organism>
<dbReference type="Pfam" id="PF14056">
    <property type="entry name" value="DUF4250"/>
    <property type="match status" value="1"/>
</dbReference>
<dbReference type="EMBL" id="AP024169">
    <property type="protein sequence ID" value="BCN30046.1"/>
    <property type="molecule type" value="Genomic_DNA"/>
</dbReference>
<sequence length="58" mass="6927">MSLPNDPVMLLSYINTQLRDHYKNLDDLCKSLNISKEHVINKLQQIDYLYDNTRNQFV</sequence>
<dbReference type="RefSeq" id="WP_271715296.1">
    <property type="nucleotide sequence ID" value="NZ_AP024169.1"/>
</dbReference>
<dbReference type="AlphaFoldDB" id="A0A7R7EK19"/>
<evidence type="ECO:0008006" key="3">
    <source>
        <dbReference type="Google" id="ProtNLM"/>
    </source>
</evidence>
<protein>
    <recommendedName>
        <fullName evidence="3">DUF4250 domain-containing protein</fullName>
    </recommendedName>
</protein>
<dbReference type="KEGG" id="ahb:bsdtb5_13410"/>
<evidence type="ECO:0000313" key="2">
    <source>
        <dbReference type="Proteomes" id="UP000595897"/>
    </source>
</evidence>
<gene>
    <name evidence="1" type="ORF">bsdtb5_13410</name>
</gene>
<keyword evidence="2" id="KW-1185">Reference proteome</keyword>
<name>A0A7R7EK19_9FIRM</name>
<proteinExistence type="predicted"/>
<dbReference type="InterPro" id="IPR025346">
    <property type="entry name" value="DUF4250"/>
</dbReference>
<reference evidence="1 2" key="1">
    <citation type="submission" date="2020-11" db="EMBL/GenBank/DDBJ databases">
        <title>Draft genome sequencing of a Lachnospiraceae strain isolated from anoxic soil subjected to BSD treatment.</title>
        <authorList>
            <person name="Uek A."/>
            <person name="Tonouchi A."/>
        </authorList>
    </citation>
    <scope>NUCLEOTIDE SEQUENCE [LARGE SCALE GENOMIC DNA]</scope>
    <source>
        <strain evidence="1 2">TB5</strain>
    </source>
</reference>
<evidence type="ECO:0000313" key="1">
    <source>
        <dbReference type="EMBL" id="BCN30046.1"/>
    </source>
</evidence>